<keyword evidence="4" id="KW-1185">Reference proteome</keyword>
<comment type="caution">
    <text evidence="3">The sequence shown here is derived from an EMBL/GenBank/DDBJ whole genome shotgun (WGS) entry which is preliminary data.</text>
</comment>
<dbReference type="Proteomes" id="UP001595897">
    <property type="component" value="Unassembled WGS sequence"/>
</dbReference>
<feature type="transmembrane region" description="Helical" evidence="2">
    <location>
        <begin position="135"/>
        <end position="155"/>
    </location>
</feature>
<organism evidence="3 4">
    <name type="scientific">Glaciecola siphonariae</name>
    <dbReference type="NCBI Taxonomy" id="521012"/>
    <lineage>
        <taxon>Bacteria</taxon>
        <taxon>Pseudomonadati</taxon>
        <taxon>Pseudomonadota</taxon>
        <taxon>Gammaproteobacteria</taxon>
        <taxon>Alteromonadales</taxon>
        <taxon>Alteromonadaceae</taxon>
        <taxon>Glaciecola</taxon>
    </lineage>
</organism>
<evidence type="ECO:0000256" key="1">
    <source>
        <dbReference type="SAM" id="MobiDB-lite"/>
    </source>
</evidence>
<protein>
    <recommendedName>
        <fullName evidence="5">Phage holin family protein</fullName>
    </recommendedName>
</protein>
<sequence>MNQSTYAESNHHEGAKAPHSDVPHGDASREKHGGERPNTFESASNEAGNDSGDSLEQPIGQHASFIDTFASFEDYARFQTVRLRSVQKLIKAEFALAKKALLVSFMLAIVVALLAFSVWMVINISIYWMATHLGAMMPVALAILGALNLCLLWFVASELKKALANVSLGKCLDMLNVKYDNSEVSK</sequence>
<dbReference type="EMBL" id="JBHSGU010000002">
    <property type="protein sequence ID" value="MFC4700001.1"/>
    <property type="molecule type" value="Genomic_DNA"/>
</dbReference>
<proteinExistence type="predicted"/>
<keyword evidence="2" id="KW-0472">Membrane</keyword>
<evidence type="ECO:0008006" key="5">
    <source>
        <dbReference type="Google" id="ProtNLM"/>
    </source>
</evidence>
<feature type="compositionally biased region" description="Polar residues" evidence="1">
    <location>
        <begin position="39"/>
        <end position="54"/>
    </location>
</feature>
<gene>
    <name evidence="3" type="ORF">ACFO4O_07540</name>
</gene>
<name>A0ABV9LU09_9ALTE</name>
<reference evidence="4" key="1">
    <citation type="journal article" date="2019" name="Int. J. Syst. Evol. Microbiol.">
        <title>The Global Catalogue of Microorganisms (GCM) 10K type strain sequencing project: providing services to taxonomists for standard genome sequencing and annotation.</title>
        <authorList>
            <consortium name="The Broad Institute Genomics Platform"/>
            <consortium name="The Broad Institute Genome Sequencing Center for Infectious Disease"/>
            <person name="Wu L."/>
            <person name="Ma J."/>
        </authorList>
    </citation>
    <scope>NUCLEOTIDE SEQUENCE [LARGE SCALE GENOMIC DNA]</scope>
    <source>
        <strain evidence="4">KACC 12507</strain>
    </source>
</reference>
<dbReference type="RefSeq" id="WP_382407044.1">
    <property type="nucleotide sequence ID" value="NZ_JBHSGU010000002.1"/>
</dbReference>
<evidence type="ECO:0000313" key="3">
    <source>
        <dbReference type="EMBL" id="MFC4700001.1"/>
    </source>
</evidence>
<evidence type="ECO:0000313" key="4">
    <source>
        <dbReference type="Proteomes" id="UP001595897"/>
    </source>
</evidence>
<feature type="transmembrane region" description="Helical" evidence="2">
    <location>
        <begin position="100"/>
        <end position="129"/>
    </location>
</feature>
<keyword evidence="2" id="KW-1133">Transmembrane helix</keyword>
<evidence type="ECO:0000256" key="2">
    <source>
        <dbReference type="SAM" id="Phobius"/>
    </source>
</evidence>
<feature type="compositionally biased region" description="Basic and acidic residues" evidence="1">
    <location>
        <begin position="9"/>
        <end position="35"/>
    </location>
</feature>
<feature type="region of interest" description="Disordered" evidence="1">
    <location>
        <begin position="1"/>
        <end position="54"/>
    </location>
</feature>
<keyword evidence="2" id="KW-0812">Transmembrane</keyword>
<accession>A0ABV9LU09</accession>